<dbReference type="EMBL" id="AB853026">
    <property type="protein sequence ID" value="BAO18950.1"/>
    <property type="molecule type" value="Genomic_DNA"/>
</dbReference>
<reference evidence="1" key="1">
    <citation type="journal article" date="2014" name="Microbiology">
        <title>A 2,4-dichlorophenoxyacetic acid degradation plasmid pM7012 discloses distribution of an unclassified megaplasmid group across bacterial species.</title>
        <authorList>
            <person name="Sakai Y."/>
            <person name="Ogawa N."/>
            <person name="Shimomura Y."/>
            <person name="Fujii T."/>
        </authorList>
    </citation>
    <scope>NUCLEOTIDE SEQUENCE</scope>
    <source>
        <strain evidence="1">M701</strain>
    </source>
</reference>
<dbReference type="RefSeq" id="WP_023842493.1">
    <property type="nucleotide sequence ID" value="NC_022995.1"/>
</dbReference>
<sequence>MTEQKGAEGQSVQVFLVFHLTDFRAAADQEREHNYERLDAQRDHRKAAALFMESSQKTGYELVGRVTAADVDAVSFLTTSVDRPWWLNNGVEAKFDGRGCRSIDMGDIAIDSFGRAYVCSTIGWDEIGLFPEKAHLA</sequence>
<evidence type="ECO:0000313" key="1">
    <source>
        <dbReference type="EMBL" id="BAO18950.1"/>
    </source>
</evidence>
<name>V5YN11_9BURK</name>
<protein>
    <submittedName>
        <fullName evidence="1">Uncharacterized protein</fullName>
    </submittedName>
</protein>
<proteinExistence type="predicted"/>
<dbReference type="AlphaFoldDB" id="V5YN11"/>
<organism evidence="1">
    <name type="scientific">Burkholderia sp. M701</name>
    <dbReference type="NCBI Taxonomy" id="326454"/>
    <lineage>
        <taxon>Bacteria</taxon>
        <taxon>Pseudomonadati</taxon>
        <taxon>Pseudomonadota</taxon>
        <taxon>Betaproteobacteria</taxon>
        <taxon>Burkholderiales</taxon>
        <taxon>Burkholderiaceae</taxon>
        <taxon>Burkholderia</taxon>
    </lineage>
</organism>
<keyword evidence="1" id="KW-0614">Plasmid</keyword>
<accession>V5YN11</accession>
<reference evidence="1" key="2">
    <citation type="submission" date="2024-06" db="EMBL/GenBank/DDBJ databases">
        <authorList>
            <person name="Sakai Y."/>
            <person name="Fujii T."/>
        </authorList>
    </citation>
    <scope>NUCLEOTIDE SEQUENCE</scope>
    <source>
        <strain evidence="1">M701</strain>
        <plasmid evidence="1">pM7012</plasmid>
    </source>
</reference>
<geneLocation type="plasmid" evidence="1">
    <name>pM7012</name>
</geneLocation>